<dbReference type="EMBL" id="JAULSW010000030">
    <property type="protein sequence ID" value="KAK3365376.1"/>
    <property type="molecule type" value="Genomic_DNA"/>
</dbReference>
<dbReference type="Pfam" id="PF06985">
    <property type="entry name" value="HET"/>
    <property type="match status" value="1"/>
</dbReference>
<gene>
    <name evidence="3" type="ORF">B0H63DRAFT_542631</name>
</gene>
<feature type="region of interest" description="Disordered" evidence="1">
    <location>
        <begin position="366"/>
        <end position="398"/>
    </location>
</feature>
<feature type="compositionally biased region" description="Basic and acidic residues" evidence="1">
    <location>
        <begin position="459"/>
        <end position="470"/>
    </location>
</feature>
<feature type="compositionally biased region" description="Basic and acidic residues" evidence="1">
    <location>
        <begin position="418"/>
        <end position="445"/>
    </location>
</feature>
<reference evidence="3" key="1">
    <citation type="journal article" date="2023" name="Mol. Phylogenet. Evol.">
        <title>Genome-scale phylogeny and comparative genomics of the fungal order Sordariales.</title>
        <authorList>
            <person name="Hensen N."/>
            <person name="Bonometti L."/>
            <person name="Westerberg I."/>
            <person name="Brannstrom I.O."/>
            <person name="Guillou S."/>
            <person name="Cros-Aarteil S."/>
            <person name="Calhoun S."/>
            <person name="Haridas S."/>
            <person name="Kuo A."/>
            <person name="Mondo S."/>
            <person name="Pangilinan J."/>
            <person name="Riley R."/>
            <person name="LaButti K."/>
            <person name="Andreopoulos B."/>
            <person name="Lipzen A."/>
            <person name="Chen C."/>
            <person name="Yan M."/>
            <person name="Daum C."/>
            <person name="Ng V."/>
            <person name="Clum A."/>
            <person name="Steindorff A."/>
            <person name="Ohm R.A."/>
            <person name="Martin F."/>
            <person name="Silar P."/>
            <person name="Natvig D.O."/>
            <person name="Lalanne C."/>
            <person name="Gautier V."/>
            <person name="Ament-Velasquez S.L."/>
            <person name="Kruys A."/>
            <person name="Hutchinson M.I."/>
            <person name="Powell A.J."/>
            <person name="Barry K."/>
            <person name="Miller A.N."/>
            <person name="Grigoriev I.V."/>
            <person name="Debuchy R."/>
            <person name="Gladieux P."/>
            <person name="Hiltunen Thoren M."/>
            <person name="Johannesson H."/>
        </authorList>
    </citation>
    <scope>NUCLEOTIDE SEQUENCE</scope>
    <source>
        <strain evidence="3">CBS 232.78</strain>
    </source>
</reference>
<dbReference type="AlphaFoldDB" id="A0AAE0JVT8"/>
<evidence type="ECO:0000313" key="3">
    <source>
        <dbReference type="EMBL" id="KAK3365376.1"/>
    </source>
</evidence>
<accession>A0AAE0JVT8</accession>
<feature type="domain" description="Heterokaryon incompatibility" evidence="2">
    <location>
        <begin position="48"/>
        <end position="166"/>
    </location>
</feature>
<reference evidence="3" key="2">
    <citation type="submission" date="2023-06" db="EMBL/GenBank/DDBJ databases">
        <authorList>
            <consortium name="Lawrence Berkeley National Laboratory"/>
            <person name="Haridas S."/>
            <person name="Hensen N."/>
            <person name="Bonometti L."/>
            <person name="Westerberg I."/>
            <person name="Brannstrom I.O."/>
            <person name="Guillou S."/>
            <person name="Cros-Aarteil S."/>
            <person name="Calhoun S."/>
            <person name="Kuo A."/>
            <person name="Mondo S."/>
            <person name="Pangilinan J."/>
            <person name="Riley R."/>
            <person name="LaButti K."/>
            <person name="Andreopoulos B."/>
            <person name="Lipzen A."/>
            <person name="Chen C."/>
            <person name="Yanf M."/>
            <person name="Daum C."/>
            <person name="Ng V."/>
            <person name="Clum A."/>
            <person name="Steindorff A."/>
            <person name="Ohm R."/>
            <person name="Martin F."/>
            <person name="Silar P."/>
            <person name="Natvig D."/>
            <person name="Lalanne C."/>
            <person name="Gautier V."/>
            <person name="Ament-velasquez S.L."/>
            <person name="Kruys A."/>
            <person name="Hutchinson M.I."/>
            <person name="Powell A.J."/>
            <person name="Barry K."/>
            <person name="Miller A.N."/>
            <person name="Grigoriev I.V."/>
            <person name="Debuchy R."/>
            <person name="Gladieux P."/>
            <person name="Thoren M.H."/>
            <person name="Johannesson H."/>
        </authorList>
    </citation>
    <scope>NUCLEOTIDE SEQUENCE</scope>
    <source>
        <strain evidence="3">CBS 232.78</strain>
    </source>
</reference>
<keyword evidence="4" id="KW-1185">Reference proteome</keyword>
<feature type="region of interest" description="Disordered" evidence="1">
    <location>
        <begin position="417"/>
        <end position="470"/>
    </location>
</feature>
<dbReference type="InterPro" id="IPR052895">
    <property type="entry name" value="HetReg/Transcr_Mod"/>
</dbReference>
<evidence type="ECO:0000256" key="1">
    <source>
        <dbReference type="SAM" id="MobiDB-lite"/>
    </source>
</evidence>
<organism evidence="3 4">
    <name type="scientific">Podospora didyma</name>
    <dbReference type="NCBI Taxonomy" id="330526"/>
    <lineage>
        <taxon>Eukaryota</taxon>
        <taxon>Fungi</taxon>
        <taxon>Dikarya</taxon>
        <taxon>Ascomycota</taxon>
        <taxon>Pezizomycotina</taxon>
        <taxon>Sordariomycetes</taxon>
        <taxon>Sordariomycetidae</taxon>
        <taxon>Sordariales</taxon>
        <taxon>Podosporaceae</taxon>
        <taxon>Podospora</taxon>
    </lineage>
</organism>
<dbReference type="PANTHER" id="PTHR24148">
    <property type="entry name" value="ANKYRIN REPEAT DOMAIN-CONTAINING PROTEIN 39 HOMOLOG-RELATED"/>
    <property type="match status" value="1"/>
</dbReference>
<proteinExistence type="predicted"/>
<name>A0AAE0JVT8_9PEZI</name>
<evidence type="ECO:0000313" key="4">
    <source>
        <dbReference type="Proteomes" id="UP001285441"/>
    </source>
</evidence>
<evidence type="ECO:0000259" key="2">
    <source>
        <dbReference type="Pfam" id="PF06985"/>
    </source>
</evidence>
<feature type="compositionally biased region" description="Acidic residues" evidence="1">
    <location>
        <begin position="371"/>
        <end position="396"/>
    </location>
</feature>
<dbReference type="PANTHER" id="PTHR24148:SF73">
    <property type="entry name" value="HET DOMAIN PROTEIN (AFU_ORTHOLOGUE AFUA_8G01020)"/>
    <property type="match status" value="1"/>
</dbReference>
<comment type="caution">
    <text evidence="3">The sequence shown here is derived from an EMBL/GenBank/DDBJ whole genome shotgun (WGS) entry which is preliminary data.</text>
</comment>
<protein>
    <submittedName>
        <fullName evidence="3">Heterokaryon incompatibility protein-domain-containing protein</fullName>
    </submittedName>
</protein>
<dbReference type="Proteomes" id="UP001285441">
    <property type="component" value="Unassembled WGS sequence"/>
</dbReference>
<dbReference type="InterPro" id="IPR010730">
    <property type="entry name" value="HET"/>
</dbReference>
<sequence>MEDEKPRFHCPENSAFYKGGHYCPLIQMEKKSVSSKRCRPTTRIPMPFIAMSYCAGDPNKTIPVFIDGEVFNVFESLGRALRALLLSLGRNKESTSQLEDTLYIWADQICINQSDGTEKSSQVLMMCQIYEHCAWAYSWLGTDPHVSKGLLGSRMLDLVQQKIDSYYEDKGELWPTWAPMVRHRDVPQERPSGGTFDIIDPSSNKTGFRELVAKPFSKQDLADLTPREGWKDSKGYSLENLLLVARHSEVTDPLDRVPPRGVYTEATVAYIKRHKGLNILSFAEDRTEILGPELPSWAGPNASRKMPYHTIDLLPGPNGEPDRVLRVPVIPIDIIADRRPQSAGRTNDVFYEGIADVDMIRKMWDSLSSMDDPDDPDPDSGEEEKEEAEVEAEEDIYSGPAEEGDAAAGAAKALKALSLDHDQDDKEKKKDDVKRGDDGGNKTDDDGGNLVEEDGTGDGNDRSDDSDEKTLRSARSWTWATLQRGNWKFLRTESGCFALTRAASVQDGDIIMVLIGADTPFLMRRHLDGYKLVGEVYVQGIMRGESLDDVEVTTDGGLVLDYIKIY</sequence>